<dbReference type="EMBL" id="FR823391">
    <property type="protein sequence ID" value="CBZ54090.1"/>
    <property type="molecule type" value="Genomic_DNA"/>
</dbReference>
<keyword evidence="5" id="KW-0175">Coiled coil</keyword>
<evidence type="ECO:0000256" key="2">
    <source>
        <dbReference type="ARBA" id="ARBA00022448"/>
    </source>
</evidence>
<evidence type="ECO:0000256" key="3">
    <source>
        <dbReference type="ARBA" id="ARBA00022781"/>
    </source>
</evidence>
<feature type="compositionally biased region" description="Low complexity" evidence="6">
    <location>
        <begin position="9"/>
        <end position="19"/>
    </location>
</feature>
<dbReference type="GO" id="GO:0016471">
    <property type="term" value="C:vacuolar proton-transporting V-type ATPase complex"/>
    <property type="evidence" value="ECO:0007669"/>
    <property type="project" value="InterPro"/>
</dbReference>
<feature type="compositionally biased region" description="Low complexity" evidence="6">
    <location>
        <begin position="147"/>
        <end position="159"/>
    </location>
</feature>
<dbReference type="CDD" id="cd06503">
    <property type="entry name" value="ATP-synt_Fo_b"/>
    <property type="match status" value="1"/>
</dbReference>
<reference evidence="7" key="1">
    <citation type="submission" date="2011-02" db="EMBL/GenBank/DDBJ databases">
        <authorList>
            <person name="Aslett M."/>
        </authorList>
    </citation>
    <scope>NUCLEOTIDE SEQUENCE</scope>
    <source>
        <strain evidence="7">Liverpool</strain>
    </source>
</reference>
<gene>
    <name evidence="8" type="ORF">BN1204_045230</name>
    <name evidence="7" type="ORF">NCLIV_045230</name>
</gene>
<dbReference type="GO" id="GO:0046961">
    <property type="term" value="F:proton-transporting ATPase activity, rotational mechanism"/>
    <property type="evidence" value="ECO:0007669"/>
    <property type="project" value="InterPro"/>
</dbReference>
<feature type="compositionally biased region" description="Basic residues" evidence="6">
    <location>
        <begin position="168"/>
        <end position="187"/>
    </location>
</feature>
<evidence type="ECO:0000256" key="6">
    <source>
        <dbReference type="SAM" id="MobiDB-lite"/>
    </source>
</evidence>
<dbReference type="Proteomes" id="UP000007494">
    <property type="component" value="Chromosome X"/>
</dbReference>
<dbReference type="OMA" id="TFFRKSC"/>
<keyword evidence="9" id="KW-1185">Reference proteome</keyword>
<dbReference type="OrthoDB" id="331093at2759"/>
<protein>
    <submittedName>
        <fullName evidence="7">Putative vacuolar (H+)-ATPase G subunit domain-containing protein</fullName>
    </submittedName>
    <submittedName>
        <fullName evidence="8">Vacuolar (H )-ATPase G subunit domain-containing protein, putative</fullName>
    </submittedName>
</protein>
<sequence length="505" mass="54141">MLKRLSKASRSGSGTTRGSHPAWEEAGSTNPNTPVVEDPGGAGSASTAAQKGTGAGVPGQSARGVTRDGSGEPASLRNAPGDGEPKKRHSRTGSKLFSRLTSKVSRSVSALLHGDSGPAEASAEDAKGQADRTRSDGQCREPEAEKSSASGSAEAGEAALTHEPSLPQKKKFHIPHPHLPGHIRNAARPHSGQPGGSGLSEGAEGSHGVVHKMHPSHLPHLHLRGAGILAHARDEAHSGQAQNEADSSAGGVVLLQQLHQAHERARKIVEQSRKQKEGLLQRARREVEQEATKLREEAEKEFEASAETEQQEDAAFIAETNNEEVDVDVSPEVMDRAVHFCIDQVMCVDVELPEELRKRLPVIKAHPPTFFRKSCASQYPTTRGGKGEPAILKAALEHSYRQSFNQSTAHYGSFVGQDNDGYRGPGLSNLSGSDGSREAKKDVYSAILGDHAWNDDEFHIDLPDTAEQSRGDDSWWGSGRRRDGEGFFRRGQQAFCQGCWPAVSS</sequence>
<comment type="similarity">
    <text evidence="1">Belongs to the V-ATPase G subunit family.</text>
</comment>
<feature type="compositionally biased region" description="Basic and acidic residues" evidence="6">
    <location>
        <begin position="124"/>
        <end position="146"/>
    </location>
</feature>
<evidence type="ECO:0000313" key="9">
    <source>
        <dbReference type="Proteomes" id="UP000007494"/>
    </source>
</evidence>
<dbReference type="RefSeq" id="XP_003884121.1">
    <property type="nucleotide sequence ID" value="XM_003884072.1"/>
</dbReference>
<dbReference type="InParanoid" id="F0VLG2"/>
<dbReference type="Pfam" id="PF03179">
    <property type="entry name" value="V-ATPase_G"/>
    <property type="match status" value="1"/>
</dbReference>
<organism evidence="7 9">
    <name type="scientific">Neospora caninum (strain Liverpool)</name>
    <dbReference type="NCBI Taxonomy" id="572307"/>
    <lineage>
        <taxon>Eukaryota</taxon>
        <taxon>Sar</taxon>
        <taxon>Alveolata</taxon>
        <taxon>Apicomplexa</taxon>
        <taxon>Conoidasida</taxon>
        <taxon>Coccidia</taxon>
        <taxon>Eucoccidiorida</taxon>
        <taxon>Eimeriorina</taxon>
        <taxon>Sarcocystidae</taxon>
        <taxon>Neospora</taxon>
    </lineage>
</organism>
<proteinExistence type="inferred from homology"/>
<dbReference type="InterPro" id="IPR005124">
    <property type="entry name" value="V-ATPase_G"/>
</dbReference>
<evidence type="ECO:0000313" key="7">
    <source>
        <dbReference type="EMBL" id="CBZ54090.1"/>
    </source>
</evidence>
<dbReference type="Gene3D" id="1.20.5.2950">
    <property type="match status" value="1"/>
</dbReference>
<dbReference type="VEuPathDB" id="ToxoDB:NCLIV_045230"/>
<dbReference type="eggNOG" id="ENOG502QYGT">
    <property type="taxonomic scope" value="Eukaryota"/>
</dbReference>
<accession>F0VLG2</accession>
<reference evidence="7" key="2">
    <citation type="submission" date="2011-03" db="EMBL/GenBank/DDBJ databases">
        <title>Comparative genomics and transcriptomics of Neospora caninum and Toxoplasma gondii.</title>
        <authorList>
            <person name="Reid A.J."/>
            <person name="Sohal A."/>
            <person name="Harris D."/>
            <person name="Quail M."/>
            <person name="Sanders M."/>
            <person name="Berriman M."/>
            <person name="Wastling J.M."/>
            <person name="Pain A."/>
        </authorList>
    </citation>
    <scope>NUCLEOTIDE SEQUENCE</scope>
    <source>
        <strain evidence="7">Liverpool</strain>
    </source>
</reference>
<reference evidence="9" key="3">
    <citation type="journal article" date="2012" name="PLoS Pathog.">
        <title>Comparative genomics of the apicomplexan parasites Toxoplasma gondii and Neospora caninum: Coccidia differing in host range and transmission strategy.</title>
        <authorList>
            <person name="Reid A.J."/>
            <person name="Vermont S.J."/>
            <person name="Cotton J.A."/>
            <person name="Harris D."/>
            <person name="Hill-Cawthorne G.A."/>
            <person name="Konen-Waisman S."/>
            <person name="Latham S.M."/>
            <person name="Mourier T."/>
            <person name="Norton R."/>
            <person name="Quail M.A."/>
            <person name="Sanders M."/>
            <person name="Shanmugam D."/>
            <person name="Sohal A."/>
            <person name="Wasmuth J.D."/>
            <person name="Brunk B."/>
            <person name="Grigg M.E."/>
            <person name="Howard J.C."/>
            <person name="Parkinson J."/>
            <person name="Roos D.S."/>
            <person name="Trees A.J."/>
            <person name="Berriman M."/>
            <person name="Pain A."/>
            <person name="Wastling J.M."/>
        </authorList>
    </citation>
    <scope>NUCLEOTIDE SEQUENCE [LARGE SCALE GENOMIC DNA]</scope>
    <source>
        <strain evidence="9">Liverpool</strain>
    </source>
</reference>
<evidence type="ECO:0000256" key="4">
    <source>
        <dbReference type="ARBA" id="ARBA00023065"/>
    </source>
</evidence>
<keyword evidence="3" id="KW-0375">Hydrogen ion transport</keyword>
<keyword evidence="4" id="KW-0406">Ion transport</keyword>
<feature type="compositionally biased region" description="Polar residues" evidence="6">
    <location>
        <begin position="93"/>
        <end position="108"/>
    </location>
</feature>
<keyword evidence="2" id="KW-0813">Transport</keyword>
<reference evidence="8" key="4">
    <citation type="journal article" date="2015" name="PLoS ONE">
        <title>Comprehensive Evaluation of Toxoplasma gondii VEG and Neospora caninum LIV Genomes with Tachyzoite Stage Transcriptome and Proteome Defines Novel Transcript Features.</title>
        <authorList>
            <person name="Ramaprasad A."/>
            <person name="Mourier T."/>
            <person name="Naeem R."/>
            <person name="Malas T.B."/>
            <person name="Moussa E."/>
            <person name="Panigrahi A."/>
            <person name="Vermont S.J."/>
            <person name="Otto T.D."/>
            <person name="Wastling J."/>
            <person name="Pain A."/>
        </authorList>
    </citation>
    <scope>NUCLEOTIDE SEQUENCE</scope>
    <source>
        <strain evidence="8">Liverpool</strain>
    </source>
</reference>
<evidence type="ECO:0000256" key="5">
    <source>
        <dbReference type="SAM" id="Coils"/>
    </source>
</evidence>
<feature type="coiled-coil region" evidence="5">
    <location>
        <begin position="255"/>
        <end position="311"/>
    </location>
</feature>
<dbReference type="GeneID" id="13442070"/>
<evidence type="ECO:0000256" key="1">
    <source>
        <dbReference type="ARBA" id="ARBA00010066"/>
    </source>
</evidence>
<evidence type="ECO:0000313" key="8">
    <source>
        <dbReference type="EMBL" id="CEL68788.1"/>
    </source>
</evidence>
<dbReference type="AlphaFoldDB" id="F0VLG2"/>
<dbReference type="EMBL" id="LN714485">
    <property type="protein sequence ID" value="CEL68788.1"/>
    <property type="molecule type" value="Genomic_DNA"/>
</dbReference>
<name>F0VLG2_NEOCL</name>
<feature type="region of interest" description="Disordered" evidence="6">
    <location>
        <begin position="1"/>
        <end position="210"/>
    </location>
</feature>